<keyword evidence="6" id="KW-1185">Reference proteome</keyword>
<protein>
    <submittedName>
        <fullName evidence="5">Bifunctional metallophosphatase/5'-nucleotidase</fullName>
    </submittedName>
</protein>
<dbReference type="PANTHER" id="PTHR11575">
    <property type="entry name" value="5'-NUCLEOTIDASE-RELATED"/>
    <property type="match status" value="1"/>
</dbReference>
<organism evidence="5 6">
    <name type="scientific">Scopulibacillus cellulosilyticus</name>
    <dbReference type="NCBI Taxonomy" id="2665665"/>
    <lineage>
        <taxon>Bacteria</taxon>
        <taxon>Bacillati</taxon>
        <taxon>Bacillota</taxon>
        <taxon>Bacilli</taxon>
        <taxon>Bacillales</taxon>
        <taxon>Sporolactobacillaceae</taxon>
        <taxon>Scopulibacillus</taxon>
    </lineage>
</organism>
<dbReference type="InterPro" id="IPR008334">
    <property type="entry name" value="5'-Nucleotdase_C"/>
</dbReference>
<dbReference type="InterPro" id="IPR029052">
    <property type="entry name" value="Metallo-depent_PP-like"/>
</dbReference>
<comment type="caution">
    <text evidence="5">The sequence shown here is derived from an EMBL/GenBank/DDBJ whole genome shotgun (WGS) entry which is preliminary data.</text>
</comment>
<name>A0ABW2Q3U6_9BACL</name>
<reference evidence="6" key="1">
    <citation type="journal article" date="2019" name="Int. J. Syst. Evol. Microbiol.">
        <title>The Global Catalogue of Microorganisms (GCM) 10K type strain sequencing project: providing services to taxonomists for standard genome sequencing and annotation.</title>
        <authorList>
            <consortium name="The Broad Institute Genomics Platform"/>
            <consortium name="The Broad Institute Genome Sequencing Center for Infectious Disease"/>
            <person name="Wu L."/>
            <person name="Ma J."/>
        </authorList>
    </citation>
    <scope>NUCLEOTIDE SEQUENCE [LARGE SCALE GENOMIC DNA]</scope>
    <source>
        <strain evidence="6">CGMCC 1.16305</strain>
    </source>
</reference>
<dbReference type="Pfam" id="PF00149">
    <property type="entry name" value="Metallophos"/>
    <property type="match status" value="1"/>
</dbReference>
<gene>
    <name evidence="5" type="ORF">ACFQRG_15255</name>
</gene>
<proteinExistence type="inferred from homology"/>
<evidence type="ECO:0000313" key="5">
    <source>
        <dbReference type="EMBL" id="MFC7394313.1"/>
    </source>
</evidence>
<accession>A0ABW2Q3U6</accession>
<evidence type="ECO:0000259" key="3">
    <source>
        <dbReference type="Pfam" id="PF00149"/>
    </source>
</evidence>
<dbReference type="Pfam" id="PF02872">
    <property type="entry name" value="5_nucleotid_C"/>
    <property type="match status" value="1"/>
</dbReference>
<dbReference type="PANTHER" id="PTHR11575:SF23">
    <property type="entry name" value="5-NUCLEOTIDASE FAMILY PROTEIN"/>
    <property type="match status" value="1"/>
</dbReference>
<dbReference type="SUPFAM" id="SSF55816">
    <property type="entry name" value="5'-nucleotidase (syn. UDP-sugar hydrolase), C-terminal domain"/>
    <property type="match status" value="1"/>
</dbReference>
<dbReference type="Proteomes" id="UP001596505">
    <property type="component" value="Unassembled WGS sequence"/>
</dbReference>
<evidence type="ECO:0000313" key="6">
    <source>
        <dbReference type="Proteomes" id="UP001596505"/>
    </source>
</evidence>
<feature type="domain" description="Calcineurin-like phosphoesterase" evidence="3">
    <location>
        <begin position="5"/>
        <end position="203"/>
    </location>
</feature>
<dbReference type="Gene3D" id="3.90.780.10">
    <property type="entry name" value="5'-Nucleotidase, C-terminal domain"/>
    <property type="match status" value="1"/>
</dbReference>
<keyword evidence="1" id="KW-0732">Signal</keyword>
<dbReference type="CDD" id="cd00845">
    <property type="entry name" value="MPP_UshA_N_like"/>
    <property type="match status" value="1"/>
</dbReference>
<dbReference type="PRINTS" id="PR01607">
    <property type="entry name" value="APYRASEFAMLY"/>
</dbReference>
<evidence type="ECO:0000259" key="4">
    <source>
        <dbReference type="Pfam" id="PF02872"/>
    </source>
</evidence>
<feature type="domain" description="5'-Nucleotidase C-terminal" evidence="4">
    <location>
        <begin position="284"/>
        <end position="424"/>
    </location>
</feature>
<dbReference type="SUPFAM" id="SSF56300">
    <property type="entry name" value="Metallo-dependent phosphatases"/>
    <property type="match status" value="1"/>
</dbReference>
<evidence type="ECO:0000256" key="1">
    <source>
        <dbReference type="ARBA" id="ARBA00022729"/>
    </source>
</evidence>
<evidence type="ECO:0000256" key="2">
    <source>
        <dbReference type="RuleBase" id="RU362119"/>
    </source>
</evidence>
<dbReference type="InterPro" id="IPR036907">
    <property type="entry name" value="5'-Nucleotdase_C_sf"/>
</dbReference>
<dbReference type="InterPro" id="IPR006179">
    <property type="entry name" value="5_nucleotidase/apyrase"/>
</dbReference>
<comment type="similarity">
    <text evidence="2">Belongs to the 5'-nucleotidase family.</text>
</comment>
<keyword evidence="2" id="KW-0547">Nucleotide-binding</keyword>
<dbReference type="PIRSF" id="PIRSF036361">
    <property type="entry name" value="YunD"/>
    <property type="match status" value="1"/>
</dbReference>
<dbReference type="InterPro" id="IPR004843">
    <property type="entry name" value="Calcineurin-like_PHP"/>
</dbReference>
<keyword evidence="2" id="KW-0378">Hydrolase</keyword>
<sequence>MIKLHLYHTNDIHSHFEHWPQIIHYFKNQIKQCEHDSEPYLLFDLGDHMDRVHPLTEGTMGKGNVSLLNHAGYDFVTIGNNEGITFTRDNINKAYDVREFDVILANLFTGDGNRPKWCKPYAFHKINDITIGITGITAPFKPFYEPLGWDIKDPGEVLPGIIEQVKKEADIVILLSHGGLKFDQDTAKTIEGINVILGAHTHHILEDGLNVNSTLICQTGKFGSYAGHVVLTYDENTKEIVDKKARVITMDDDIKGDPETADLLESLTQKGIKQLQTPVTHLEQSLTTSWFNESPLSNLLADALRQWCQADIGMVNAGAILDHLEAGLVTRADLHRICPHPINPCKVFLTGLEILEVIKKGLDPAFQELELKGFGFRGKMIGKLIFSHLTYEVDKLGAASVVNNVQINGDLIDLERTYQVATIDMFTFGRLLPPIKEAEHKKFYLPEMLRDILAWKLKNNHRL</sequence>
<dbReference type="InterPro" id="IPR011240">
    <property type="entry name" value="Pesterase_YunD"/>
</dbReference>
<dbReference type="RefSeq" id="WP_380967542.1">
    <property type="nucleotide sequence ID" value="NZ_JBHTCO010000020.1"/>
</dbReference>
<dbReference type="Gene3D" id="3.60.21.10">
    <property type="match status" value="1"/>
</dbReference>
<dbReference type="EMBL" id="JBHTCO010000020">
    <property type="protein sequence ID" value="MFC7394313.1"/>
    <property type="molecule type" value="Genomic_DNA"/>
</dbReference>